<gene>
    <name evidence="1" type="ORF">PR048_031109</name>
</gene>
<protein>
    <submittedName>
        <fullName evidence="1">Uncharacterized protein</fullName>
    </submittedName>
</protein>
<name>A0ABQ9G4B7_9NEOP</name>
<evidence type="ECO:0000313" key="1">
    <source>
        <dbReference type="EMBL" id="KAJ8867308.1"/>
    </source>
</evidence>
<feature type="non-terminal residue" evidence="1">
    <location>
        <position position="371"/>
    </location>
</feature>
<dbReference type="EMBL" id="JARBHB010000015">
    <property type="protein sequence ID" value="KAJ8867308.1"/>
    <property type="molecule type" value="Genomic_DNA"/>
</dbReference>
<keyword evidence="2" id="KW-1185">Reference proteome</keyword>
<dbReference type="Proteomes" id="UP001159363">
    <property type="component" value="Chromosome 14"/>
</dbReference>
<comment type="caution">
    <text evidence="1">The sequence shown here is derived from an EMBL/GenBank/DDBJ whole genome shotgun (WGS) entry which is preliminary data.</text>
</comment>
<proteinExistence type="predicted"/>
<accession>A0ABQ9G4B7</accession>
<sequence>MRTDHPLNLASRIQFFLATTVAERLDCSPPTKAKRVQSLAEFSRGSPVSHAITFRRCSILNSRQLNSNFCLGISYSRRSRGQPSVLYFPYSPLFFPSQQLQSNPSPASLLARSVYLNEDDGSTKGYNECNHWCQRAPFMWELSFFAFQNGGIGSSLSAALWGGVPWDKPRPAGSLEMFMNAYSPRTPRRGSKQPPGEKFPPNSVIFITLLVYLEAANRSAAEKRSRSKLLMKTVRFEGETTAIGTRSKFCQQPRVTEALDCSPPTKANRVQSLAGSLPELSIVLGDIAVRRVSSGISRFPRLRIPALSILTSFHSHRLSKLMARSLNGKGLRCGIVYRHLLFTRWAGVKITCNEDSPADAVIRYRAPAKCS</sequence>
<organism evidence="1 2">
    <name type="scientific">Dryococelus australis</name>
    <dbReference type="NCBI Taxonomy" id="614101"/>
    <lineage>
        <taxon>Eukaryota</taxon>
        <taxon>Metazoa</taxon>
        <taxon>Ecdysozoa</taxon>
        <taxon>Arthropoda</taxon>
        <taxon>Hexapoda</taxon>
        <taxon>Insecta</taxon>
        <taxon>Pterygota</taxon>
        <taxon>Neoptera</taxon>
        <taxon>Polyneoptera</taxon>
        <taxon>Phasmatodea</taxon>
        <taxon>Verophasmatodea</taxon>
        <taxon>Anareolatae</taxon>
        <taxon>Phasmatidae</taxon>
        <taxon>Eurycanthinae</taxon>
        <taxon>Dryococelus</taxon>
    </lineage>
</organism>
<reference evidence="1 2" key="1">
    <citation type="submission" date="2023-02" db="EMBL/GenBank/DDBJ databases">
        <title>LHISI_Scaffold_Assembly.</title>
        <authorList>
            <person name="Stuart O.P."/>
            <person name="Cleave R."/>
            <person name="Magrath M.J.L."/>
            <person name="Mikheyev A.S."/>
        </authorList>
    </citation>
    <scope>NUCLEOTIDE SEQUENCE [LARGE SCALE GENOMIC DNA]</scope>
    <source>
        <strain evidence="1">Daus_M_001</strain>
        <tissue evidence="1">Leg muscle</tissue>
    </source>
</reference>
<evidence type="ECO:0000313" key="2">
    <source>
        <dbReference type="Proteomes" id="UP001159363"/>
    </source>
</evidence>